<dbReference type="Pfam" id="PF00015">
    <property type="entry name" value="MCPsignal"/>
    <property type="match status" value="1"/>
</dbReference>
<reference evidence="6 7" key="1">
    <citation type="submission" date="2023-06" db="EMBL/GenBank/DDBJ databases">
        <authorList>
            <person name="Ham H."/>
            <person name="Park D.S."/>
        </authorList>
    </citation>
    <scope>NUCLEOTIDE SEQUENCE [LARGE SCALE GENOMIC DNA]</scope>
    <source>
        <strain evidence="6 7">KACC 17005</strain>
    </source>
</reference>
<dbReference type="GeneID" id="79793312"/>
<keyword evidence="7" id="KW-1185">Reference proteome</keyword>
<evidence type="ECO:0000256" key="3">
    <source>
        <dbReference type="PROSITE-ProRule" id="PRU00284"/>
    </source>
</evidence>
<keyword evidence="3" id="KW-0807">Transducer</keyword>
<dbReference type="Pfam" id="PF12729">
    <property type="entry name" value="4HB_MCP_1"/>
    <property type="match status" value="1"/>
</dbReference>
<dbReference type="InterPro" id="IPR051310">
    <property type="entry name" value="MCP_chemotaxis"/>
</dbReference>
<accession>A0ABY9AU11</accession>
<comment type="similarity">
    <text evidence="2">Belongs to the methyl-accepting chemotaxis (MCP) protein family.</text>
</comment>
<dbReference type="CDD" id="cd11386">
    <property type="entry name" value="MCP_signal"/>
    <property type="match status" value="1"/>
</dbReference>
<gene>
    <name evidence="6" type="ORF">QRO08_07160</name>
</gene>
<evidence type="ECO:0000256" key="4">
    <source>
        <dbReference type="SAM" id="Phobius"/>
    </source>
</evidence>
<keyword evidence="4" id="KW-0472">Membrane</keyword>
<dbReference type="InterPro" id="IPR004089">
    <property type="entry name" value="MCPsignal_dom"/>
</dbReference>
<dbReference type="RefSeq" id="WP_011796499.1">
    <property type="nucleotide sequence ID" value="NZ_CP023687.1"/>
</dbReference>
<evidence type="ECO:0000256" key="2">
    <source>
        <dbReference type="ARBA" id="ARBA00029447"/>
    </source>
</evidence>
<evidence type="ECO:0000259" key="5">
    <source>
        <dbReference type="PROSITE" id="PS50111"/>
    </source>
</evidence>
<dbReference type="PROSITE" id="PS50111">
    <property type="entry name" value="CHEMOTAXIS_TRANSDUC_2"/>
    <property type="match status" value="1"/>
</dbReference>
<dbReference type="PRINTS" id="PR00260">
    <property type="entry name" value="CHEMTRNSDUCR"/>
</dbReference>
<proteinExistence type="inferred from homology"/>
<evidence type="ECO:0000313" key="7">
    <source>
        <dbReference type="Proteomes" id="UP001242732"/>
    </source>
</evidence>
<dbReference type="SMART" id="SM00283">
    <property type="entry name" value="MA"/>
    <property type="match status" value="1"/>
</dbReference>
<dbReference type="Proteomes" id="UP001242732">
    <property type="component" value="Chromosome"/>
</dbReference>
<dbReference type="EMBL" id="CP127363">
    <property type="protein sequence ID" value="WIY50337.1"/>
    <property type="molecule type" value="Genomic_DNA"/>
</dbReference>
<evidence type="ECO:0000256" key="1">
    <source>
        <dbReference type="ARBA" id="ARBA00022481"/>
    </source>
</evidence>
<dbReference type="PANTHER" id="PTHR43531:SF14">
    <property type="entry name" value="METHYL-ACCEPTING CHEMOTAXIS PROTEIN I-RELATED"/>
    <property type="match status" value="1"/>
</dbReference>
<protein>
    <submittedName>
        <fullName evidence="6">Methyl-accepting chemotaxis protein</fullName>
    </submittedName>
</protein>
<sequence length="517" mass="54353">MPLFKNITLAQKLVALVAFFLAVVLLVGATGLAQLRAVSAAQREMYTDTVVPLRKVVDGGRQAAVHFRRMYPFILKTDAKSREETLSLNQQSEQSVLDAIGLLRQDDGSAELRATGQKLADTWARYKASVARLQAAAQAGDAEAAMGELNASTDRLHVEVRNLLLEAGKLQEQQARDETERVAASVDRTFRIVSALIAAGAVLGGLLGWRIIRSVLRQLGGDPAQATAIARQIADGDLRESFAAGAGDTSSLVHHLSAMRLQLAQVIGQVRQSADAVSQASVEISSGTNDLSARTEQQAAALEQTAASMEHLGSTSRQNADSARQANELAVNASTVAVRGGEVVAEVVQTMRGINDSSRKIADIIGVIDSIAFQTNILALNAAVEAARAGEQGRGFAVVAGEVRLLAQRSAQAAREIKDLIGASVERVGQGSQLVDRAGTTMAEVVSAIQRVTGLVSEISAASGAQSDGVAQVSEAITVMDQGTQQNAALVEQSAAAAQSMQQQAAHLVRAVDAFRI</sequence>
<dbReference type="InterPro" id="IPR004090">
    <property type="entry name" value="Chemotax_Me-accpt_rcpt"/>
</dbReference>
<name>A0ABY9AU11_PARCI</name>
<dbReference type="PANTHER" id="PTHR43531">
    <property type="entry name" value="PROTEIN ICFG"/>
    <property type="match status" value="1"/>
</dbReference>
<keyword evidence="1" id="KW-0488">Methylation</keyword>
<feature type="domain" description="Methyl-accepting transducer" evidence="5">
    <location>
        <begin position="273"/>
        <end position="502"/>
    </location>
</feature>
<dbReference type="InterPro" id="IPR024478">
    <property type="entry name" value="HlyB_4HB_MCP"/>
</dbReference>
<keyword evidence="4" id="KW-1133">Transmembrane helix</keyword>
<dbReference type="Gene3D" id="1.10.287.950">
    <property type="entry name" value="Methyl-accepting chemotaxis protein"/>
    <property type="match status" value="1"/>
</dbReference>
<feature type="transmembrane region" description="Helical" evidence="4">
    <location>
        <begin position="190"/>
        <end position="209"/>
    </location>
</feature>
<organism evidence="6 7">
    <name type="scientific">Paracidovorax citrulli</name>
    <name type="common">Acidovorax citrulli</name>
    <dbReference type="NCBI Taxonomy" id="80869"/>
    <lineage>
        <taxon>Bacteria</taxon>
        <taxon>Pseudomonadati</taxon>
        <taxon>Pseudomonadota</taxon>
        <taxon>Betaproteobacteria</taxon>
        <taxon>Burkholderiales</taxon>
        <taxon>Comamonadaceae</taxon>
        <taxon>Paracidovorax</taxon>
    </lineage>
</organism>
<dbReference type="SUPFAM" id="SSF58104">
    <property type="entry name" value="Methyl-accepting chemotaxis protein (MCP) signaling domain"/>
    <property type="match status" value="1"/>
</dbReference>
<evidence type="ECO:0000313" key="6">
    <source>
        <dbReference type="EMBL" id="WIY50337.1"/>
    </source>
</evidence>
<keyword evidence="4" id="KW-0812">Transmembrane</keyword>